<dbReference type="Pfam" id="PF00376">
    <property type="entry name" value="MerR"/>
    <property type="match status" value="1"/>
</dbReference>
<evidence type="ECO:0000256" key="5">
    <source>
        <dbReference type="ARBA" id="ARBA00023015"/>
    </source>
</evidence>
<dbReference type="AlphaFoldDB" id="A0A7K3LM38"/>
<dbReference type="InterPro" id="IPR010211">
    <property type="entry name" value="Redox-sen_tscrpt-act_SoxR"/>
</dbReference>
<evidence type="ECO:0000256" key="3">
    <source>
        <dbReference type="ARBA" id="ARBA00023004"/>
    </source>
</evidence>
<reference evidence="9 10" key="1">
    <citation type="submission" date="2020-01" db="EMBL/GenBank/DDBJ databases">
        <title>Investigation of new actinobacteria for the biodesulphurisation of diesel fuel.</title>
        <authorList>
            <person name="Athi Narayanan S.M."/>
        </authorList>
    </citation>
    <scope>NUCLEOTIDE SEQUENCE [LARGE SCALE GENOMIC DNA]</scope>
    <source>
        <strain evidence="9 10">213E</strain>
    </source>
</reference>
<dbReference type="GO" id="GO:0051537">
    <property type="term" value="F:2 iron, 2 sulfur cluster binding"/>
    <property type="evidence" value="ECO:0007669"/>
    <property type="project" value="UniProtKB-KW"/>
</dbReference>
<dbReference type="InterPro" id="IPR047057">
    <property type="entry name" value="MerR_fam"/>
</dbReference>
<keyword evidence="4" id="KW-0411">Iron-sulfur</keyword>
<dbReference type="PROSITE" id="PS00552">
    <property type="entry name" value="HTH_MERR_1"/>
    <property type="match status" value="1"/>
</dbReference>
<dbReference type="Proteomes" id="UP000466307">
    <property type="component" value="Unassembled WGS sequence"/>
</dbReference>
<evidence type="ECO:0000256" key="6">
    <source>
        <dbReference type="ARBA" id="ARBA00023125"/>
    </source>
</evidence>
<evidence type="ECO:0000313" key="9">
    <source>
        <dbReference type="EMBL" id="NDK89310.1"/>
    </source>
</evidence>
<keyword evidence="10" id="KW-1185">Reference proteome</keyword>
<dbReference type="PRINTS" id="PR00040">
    <property type="entry name" value="HTHMERR"/>
</dbReference>
<dbReference type="GO" id="GO:0006979">
    <property type="term" value="P:response to oxidative stress"/>
    <property type="evidence" value="ECO:0007669"/>
    <property type="project" value="InterPro"/>
</dbReference>
<keyword evidence="6" id="KW-0238">DNA-binding</keyword>
<dbReference type="PROSITE" id="PS50937">
    <property type="entry name" value="HTH_MERR_2"/>
    <property type="match status" value="1"/>
</dbReference>
<dbReference type="NCBIfam" id="TIGR01950">
    <property type="entry name" value="SoxR"/>
    <property type="match status" value="1"/>
</dbReference>
<evidence type="ECO:0000256" key="1">
    <source>
        <dbReference type="ARBA" id="ARBA00022714"/>
    </source>
</evidence>
<protein>
    <submittedName>
        <fullName evidence="9">Redox-sensitive transcriptional activator SoxR</fullName>
    </submittedName>
</protein>
<evidence type="ECO:0000256" key="2">
    <source>
        <dbReference type="ARBA" id="ARBA00022723"/>
    </source>
</evidence>
<keyword evidence="2" id="KW-0479">Metal-binding</keyword>
<dbReference type="EMBL" id="JAADZU010000015">
    <property type="protein sequence ID" value="NDK89310.1"/>
    <property type="molecule type" value="Genomic_DNA"/>
</dbReference>
<evidence type="ECO:0000259" key="8">
    <source>
        <dbReference type="PROSITE" id="PS50937"/>
    </source>
</evidence>
<dbReference type="PANTHER" id="PTHR30204">
    <property type="entry name" value="REDOX-CYCLING DRUG-SENSING TRANSCRIPTIONAL ACTIVATOR SOXR"/>
    <property type="match status" value="1"/>
</dbReference>
<feature type="domain" description="HTH merR-type" evidence="8">
    <location>
        <begin position="7"/>
        <end position="75"/>
    </location>
</feature>
<dbReference type="PANTHER" id="PTHR30204:SF0">
    <property type="entry name" value="REDOX-SENSITIVE TRANSCRIPTIONAL ACTIVATOR SOXR"/>
    <property type="match status" value="1"/>
</dbReference>
<dbReference type="InterPro" id="IPR015358">
    <property type="entry name" value="Tscrpt_reg_MerR_DNA-bd"/>
</dbReference>
<dbReference type="Pfam" id="PF09278">
    <property type="entry name" value="MerR-DNA-bind"/>
    <property type="match status" value="1"/>
</dbReference>
<evidence type="ECO:0000256" key="4">
    <source>
        <dbReference type="ARBA" id="ARBA00023014"/>
    </source>
</evidence>
<keyword evidence="1" id="KW-0001">2Fe-2S</keyword>
<dbReference type="SMART" id="SM00422">
    <property type="entry name" value="HTH_MERR"/>
    <property type="match status" value="1"/>
</dbReference>
<dbReference type="InterPro" id="IPR009061">
    <property type="entry name" value="DNA-bd_dom_put_sf"/>
</dbReference>
<dbReference type="RefSeq" id="WP_020791875.1">
    <property type="nucleotide sequence ID" value="NZ_JAADZU010000015.1"/>
</dbReference>
<accession>A0A7K3LM38</accession>
<dbReference type="Gene3D" id="1.10.1660.10">
    <property type="match status" value="1"/>
</dbReference>
<dbReference type="GO" id="GO:0003677">
    <property type="term" value="F:DNA binding"/>
    <property type="evidence" value="ECO:0007669"/>
    <property type="project" value="UniProtKB-KW"/>
</dbReference>
<keyword evidence="5" id="KW-0805">Transcription regulation</keyword>
<keyword evidence="3" id="KW-0408">Iron</keyword>
<sequence length="154" mass="16921">MGLKKLELSVGELALRAGIAPSAVRYYEDQGLIFARRTAGNQRRYHRAMLRRVAFIKASQVAGIPLSVIAEVLAELGHTESPSKAMWEAASRRWIDDLDARIALLERLRDMIGSCVGCGCLSLGACHLLNPGDELNRLGPGPRRLLDEQDQADL</sequence>
<dbReference type="GO" id="GO:0003700">
    <property type="term" value="F:DNA-binding transcription factor activity"/>
    <property type="evidence" value="ECO:0007669"/>
    <property type="project" value="InterPro"/>
</dbReference>
<name>A0A7K3LM38_9ACTN</name>
<dbReference type="InterPro" id="IPR000551">
    <property type="entry name" value="MerR-type_HTH_dom"/>
</dbReference>
<evidence type="ECO:0000313" key="10">
    <source>
        <dbReference type="Proteomes" id="UP000466307"/>
    </source>
</evidence>
<comment type="caution">
    <text evidence="9">The sequence shown here is derived from an EMBL/GenBank/DDBJ whole genome shotgun (WGS) entry which is preliminary data.</text>
</comment>
<organism evidence="9 10">
    <name type="scientific">Gordonia desulfuricans</name>
    <dbReference type="NCBI Taxonomy" id="89051"/>
    <lineage>
        <taxon>Bacteria</taxon>
        <taxon>Bacillati</taxon>
        <taxon>Actinomycetota</taxon>
        <taxon>Actinomycetes</taxon>
        <taxon>Mycobacteriales</taxon>
        <taxon>Gordoniaceae</taxon>
        <taxon>Gordonia</taxon>
    </lineage>
</organism>
<gene>
    <name evidence="9" type="primary">soxR</name>
    <name evidence="9" type="ORF">GYA93_06890</name>
</gene>
<dbReference type="SUPFAM" id="SSF46955">
    <property type="entry name" value="Putative DNA-binding domain"/>
    <property type="match status" value="1"/>
</dbReference>
<proteinExistence type="predicted"/>
<keyword evidence="7" id="KW-0804">Transcription</keyword>
<evidence type="ECO:0000256" key="7">
    <source>
        <dbReference type="ARBA" id="ARBA00023163"/>
    </source>
</evidence>
<dbReference type="GO" id="GO:0046872">
    <property type="term" value="F:metal ion binding"/>
    <property type="evidence" value="ECO:0007669"/>
    <property type="project" value="UniProtKB-KW"/>
</dbReference>